<evidence type="ECO:0000313" key="2">
    <source>
        <dbReference type="EMBL" id="SMC44988.1"/>
    </source>
</evidence>
<dbReference type="RefSeq" id="WP_143445430.1">
    <property type="nucleotide sequence ID" value="NZ_FWXN01000003.1"/>
</dbReference>
<name>A0A1W1ZAK4_9MICO</name>
<evidence type="ECO:0000313" key="3">
    <source>
        <dbReference type="Proteomes" id="UP000192634"/>
    </source>
</evidence>
<accession>A0A1W1ZAK4</accession>
<protein>
    <submittedName>
        <fullName evidence="2">Uncharacterized protein</fullName>
    </submittedName>
</protein>
<feature type="region of interest" description="Disordered" evidence="1">
    <location>
        <begin position="246"/>
        <end position="265"/>
    </location>
</feature>
<dbReference type="EMBL" id="FWXN01000003">
    <property type="protein sequence ID" value="SMC44988.1"/>
    <property type="molecule type" value="Genomic_DNA"/>
</dbReference>
<dbReference type="OrthoDB" id="4166375at2"/>
<dbReference type="AlphaFoldDB" id="A0A1W1ZAK4"/>
<gene>
    <name evidence="2" type="ORF">SAMN06296429_103217</name>
</gene>
<reference evidence="2 3" key="1">
    <citation type="submission" date="2017-04" db="EMBL/GenBank/DDBJ databases">
        <authorList>
            <person name="Afonso C.L."/>
            <person name="Miller P.J."/>
            <person name="Scott M.A."/>
            <person name="Spackman E."/>
            <person name="Goraichik I."/>
            <person name="Dimitrov K.M."/>
            <person name="Suarez D.L."/>
            <person name="Swayne D.E."/>
        </authorList>
    </citation>
    <scope>NUCLEOTIDE SEQUENCE [LARGE SCALE GENOMIC DNA]</scope>
    <source>
        <strain evidence="2 3">CGMCC 1.12511</strain>
    </source>
</reference>
<feature type="compositionally biased region" description="Polar residues" evidence="1">
    <location>
        <begin position="196"/>
        <end position="206"/>
    </location>
</feature>
<evidence type="ECO:0000256" key="1">
    <source>
        <dbReference type="SAM" id="MobiDB-lite"/>
    </source>
</evidence>
<feature type="region of interest" description="Disordered" evidence="1">
    <location>
        <begin position="196"/>
        <end position="216"/>
    </location>
</feature>
<dbReference type="Proteomes" id="UP000192634">
    <property type="component" value="Unassembled WGS sequence"/>
</dbReference>
<sequence length="265" mass="29059">MTSENDPVLELGMSLADALDTSDIIGRWMAHHLADLITRSEADPNDQDLSTETREVILKFWEHKAGGRFKRTPLDHVQPVFAALARLEPDPPPWAHFRALSPDGLPSTDDLARSSLLAAACDMDRDFGRLVRLAVALAGKEALDREEPWVVAATAVAETEVDHALQQFQKWIHANRRHAALRHDLVPPCELLEQSSEVAKHANSTSADKHGQPSSDDEVLSVALKAMISQCTKLLERMDHLIAAPDPVPGPMTSVAVDDTSEGRV</sequence>
<organism evidence="2 3">
    <name type="scientific">Janibacter indicus</name>
    <dbReference type="NCBI Taxonomy" id="857417"/>
    <lineage>
        <taxon>Bacteria</taxon>
        <taxon>Bacillati</taxon>
        <taxon>Actinomycetota</taxon>
        <taxon>Actinomycetes</taxon>
        <taxon>Micrococcales</taxon>
        <taxon>Intrasporangiaceae</taxon>
        <taxon>Janibacter</taxon>
    </lineage>
</organism>
<proteinExistence type="predicted"/>